<gene>
    <name evidence="2" type="ORF">AO382_0096</name>
    <name evidence="1" type="ORF">AO384_1397</name>
</gene>
<dbReference type="Proteomes" id="UP000078446">
    <property type="component" value="Unassembled WGS sequence"/>
</dbReference>
<dbReference type="EMBL" id="LXHE01000002">
    <property type="protein sequence ID" value="OAV01730.1"/>
    <property type="molecule type" value="Genomic_DNA"/>
</dbReference>
<sequence length="41" mass="4898">MDISSIMLKSISSLRTDESYLRLTEIFYLCLDFRLCYDSRV</sequence>
<dbReference type="EMBL" id="LXHC01000024">
    <property type="protein sequence ID" value="OAU95206.1"/>
    <property type="molecule type" value="Genomic_DNA"/>
</dbReference>
<organism evidence="1 3">
    <name type="scientific">Moraxella catarrhalis</name>
    <name type="common">Branhamella catarrhalis</name>
    <dbReference type="NCBI Taxonomy" id="480"/>
    <lineage>
        <taxon>Bacteria</taxon>
        <taxon>Pseudomonadati</taxon>
        <taxon>Pseudomonadota</taxon>
        <taxon>Gammaproteobacteria</taxon>
        <taxon>Moraxellales</taxon>
        <taxon>Moraxellaceae</taxon>
        <taxon>Moraxella</taxon>
    </lineage>
</organism>
<keyword evidence="3" id="KW-1185">Reference proteome</keyword>
<evidence type="ECO:0000313" key="2">
    <source>
        <dbReference type="EMBL" id="OAV01730.1"/>
    </source>
</evidence>
<name>A0A198UFK4_MORCA</name>
<evidence type="ECO:0000313" key="3">
    <source>
        <dbReference type="Proteomes" id="UP000078228"/>
    </source>
</evidence>
<dbReference type="Proteomes" id="UP000078228">
    <property type="component" value="Unassembled WGS sequence"/>
</dbReference>
<dbReference type="AlphaFoldDB" id="A0A198UFK4"/>
<proteinExistence type="predicted"/>
<evidence type="ECO:0000313" key="4">
    <source>
        <dbReference type="Proteomes" id="UP000078446"/>
    </source>
</evidence>
<reference evidence="3 4" key="1">
    <citation type="journal article" date="2016" name="Genome Biol. Evol.">
        <title>Comparative Genomic Analyses of the Moraxella catarrhalis Serosensitive and Seroresistant Lineages Demonstrate Their Independent Evolution.</title>
        <authorList>
            <person name="Earl J.P."/>
            <person name="de Vries S.P."/>
            <person name="Ahmed A."/>
            <person name="Powell E."/>
            <person name="Schultz M.P."/>
            <person name="Hermans P.W."/>
            <person name="Hill D.J."/>
            <person name="Zhou Z."/>
            <person name="Constantinidou C.I."/>
            <person name="Hu F.Z."/>
            <person name="Bootsma H.J."/>
            <person name="Ehrlich G.D."/>
        </authorList>
    </citation>
    <scope>NUCLEOTIDE SEQUENCE [LARGE SCALE GENOMIC DNA]</scope>
    <source>
        <strain evidence="1 3">Z7542</strain>
        <strain evidence="2 4">Z7574</strain>
    </source>
</reference>
<comment type="caution">
    <text evidence="1">The sequence shown here is derived from an EMBL/GenBank/DDBJ whole genome shotgun (WGS) entry which is preliminary data.</text>
</comment>
<protein>
    <submittedName>
        <fullName evidence="1">Uncharacterized protein</fullName>
    </submittedName>
</protein>
<accession>A0A198UFK4</accession>
<evidence type="ECO:0000313" key="1">
    <source>
        <dbReference type="EMBL" id="OAU95206.1"/>
    </source>
</evidence>